<protein>
    <submittedName>
        <fullName evidence="2">Uncharacterized protein</fullName>
    </submittedName>
</protein>
<keyword evidence="1" id="KW-0175">Coiled coil</keyword>
<dbReference type="AlphaFoldDB" id="A0A448WUM8"/>
<keyword evidence="3" id="KW-1185">Reference proteome</keyword>
<evidence type="ECO:0000313" key="2">
    <source>
        <dbReference type="EMBL" id="VEL20697.1"/>
    </source>
</evidence>
<gene>
    <name evidence="2" type="ORF">PXEA_LOCUS14137</name>
</gene>
<dbReference type="EMBL" id="CAAALY010047608">
    <property type="protein sequence ID" value="VEL20697.1"/>
    <property type="molecule type" value="Genomic_DNA"/>
</dbReference>
<evidence type="ECO:0000256" key="1">
    <source>
        <dbReference type="SAM" id="Coils"/>
    </source>
</evidence>
<comment type="caution">
    <text evidence="2">The sequence shown here is derived from an EMBL/GenBank/DDBJ whole genome shotgun (WGS) entry which is preliminary data.</text>
</comment>
<dbReference type="Proteomes" id="UP000784294">
    <property type="component" value="Unassembled WGS sequence"/>
</dbReference>
<evidence type="ECO:0000313" key="3">
    <source>
        <dbReference type="Proteomes" id="UP000784294"/>
    </source>
</evidence>
<reference evidence="2" key="1">
    <citation type="submission" date="2018-11" db="EMBL/GenBank/DDBJ databases">
        <authorList>
            <consortium name="Pathogen Informatics"/>
        </authorList>
    </citation>
    <scope>NUCLEOTIDE SEQUENCE</scope>
</reference>
<proteinExistence type="predicted"/>
<accession>A0A448WUM8</accession>
<name>A0A448WUM8_9PLAT</name>
<sequence length="147" mass="16780">MHLSLNLFPILLQRLNELAHNLRAREQELAGRGSNHFGPGLGMADRQTEEDKRLIVENQQLQANLNVMTRRLAVKEESLAKLNALLQEAYREAEHLTKKHASELAALKEEVWQDGIKGRPKRLVNRAKRMRKLKNVTSSLAFVLVLS</sequence>
<feature type="coiled-coil region" evidence="1">
    <location>
        <begin position="12"/>
        <end position="110"/>
    </location>
</feature>
<organism evidence="2 3">
    <name type="scientific">Protopolystoma xenopodis</name>
    <dbReference type="NCBI Taxonomy" id="117903"/>
    <lineage>
        <taxon>Eukaryota</taxon>
        <taxon>Metazoa</taxon>
        <taxon>Spiralia</taxon>
        <taxon>Lophotrochozoa</taxon>
        <taxon>Platyhelminthes</taxon>
        <taxon>Monogenea</taxon>
        <taxon>Polyopisthocotylea</taxon>
        <taxon>Polystomatidea</taxon>
        <taxon>Polystomatidae</taxon>
        <taxon>Protopolystoma</taxon>
    </lineage>
</organism>